<feature type="transmembrane region" description="Helical" evidence="9">
    <location>
        <begin position="316"/>
        <end position="335"/>
    </location>
</feature>
<feature type="transmembrane region" description="Helical" evidence="9">
    <location>
        <begin position="12"/>
        <end position="31"/>
    </location>
</feature>
<evidence type="ECO:0000313" key="11">
    <source>
        <dbReference type="EMBL" id="HIU24443.1"/>
    </source>
</evidence>
<dbReference type="InterPro" id="IPR013853">
    <property type="entry name" value="EIIC-GAT"/>
</dbReference>
<feature type="transmembrane region" description="Helical" evidence="9">
    <location>
        <begin position="147"/>
        <end position="168"/>
    </location>
</feature>
<dbReference type="GO" id="GO:0005886">
    <property type="term" value="C:plasma membrane"/>
    <property type="evidence" value="ECO:0007669"/>
    <property type="project" value="UniProtKB-SubCell"/>
</dbReference>
<feature type="transmembrane region" description="Helical" evidence="9">
    <location>
        <begin position="227"/>
        <end position="248"/>
    </location>
</feature>
<feature type="transmembrane region" description="Helical" evidence="9">
    <location>
        <begin position="367"/>
        <end position="388"/>
    </location>
</feature>
<keyword evidence="7 9" id="KW-1133">Transmembrane helix</keyword>
<reference evidence="11" key="2">
    <citation type="journal article" date="2021" name="PeerJ">
        <title>Extensive microbial diversity within the chicken gut microbiome revealed by metagenomics and culture.</title>
        <authorList>
            <person name="Gilroy R."/>
            <person name="Ravi A."/>
            <person name="Getino M."/>
            <person name="Pursley I."/>
            <person name="Horton D.L."/>
            <person name="Alikhan N.F."/>
            <person name="Baker D."/>
            <person name="Gharbi K."/>
            <person name="Hall N."/>
            <person name="Watson M."/>
            <person name="Adriaenssens E.M."/>
            <person name="Foster-Nyarko E."/>
            <person name="Jarju S."/>
            <person name="Secka A."/>
            <person name="Antonio M."/>
            <person name="Oren A."/>
            <person name="Chaudhuri R.R."/>
            <person name="La Ragione R."/>
            <person name="Hildebrand F."/>
            <person name="Pallen M.J."/>
        </authorList>
    </citation>
    <scope>NUCLEOTIDE SEQUENCE</scope>
    <source>
        <strain evidence="11">ChiHjej12B11-29160</strain>
    </source>
</reference>
<comment type="subcellular location">
    <subcellularLocation>
        <location evidence="1">Cell membrane</location>
        <topology evidence="1">Multi-pass membrane protein</topology>
    </subcellularLocation>
</comment>
<evidence type="ECO:0000256" key="3">
    <source>
        <dbReference type="ARBA" id="ARBA00022475"/>
    </source>
</evidence>
<dbReference type="PANTHER" id="PTHR37324">
    <property type="entry name" value="PTS SYSTEM GALACTITOL-SPECIFIC EIIC COMPONENT"/>
    <property type="match status" value="1"/>
</dbReference>
<feature type="transmembrane region" description="Helical" evidence="9">
    <location>
        <begin position="254"/>
        <end position="272"/>
    </location>
</feature>
<evidence type="ECO:0000256" key="2">
    <source>
        <dbReference type="ARBA" id="ARBA00022448"/>
    </source>
</evidence>
<dbReference type="PROSITE" id="PS51104">
    <property type="entry name" value="PTS_EIIC_TYPE_2"/>
    <property type="match status" value="1"/>
</dbReference>
<keyword evidence="3" id="KW-1003">Cell membrane</keyword>
<keyword evidence="4" id="KW-0762">Sugar transport</keyword>
<feature type="transmembrane region" description="Helical" evidence="9">
    <location>
        <begin position="93"/>
        <end position="114"/>
    </location>
</feature>
<dbReference type="Pfam" id="PF03611">
    <property type="entry name" value="EIIC-GAT"/>
    <property type="match status" value="1"/>
</dbReference>
<evidence type="ECO:0000256" key="5">
    <source>
        <dbReference type="ARBA" id="ARBA00022683"/>
    </source>
</evidence>
<dbReference type="GO" id="GO:0009401">
    <property type="term" value="P:phosphoenolpyruvate-dependent sugar phosphotransferase system"/>
    <property type="evidence" value="ECO:0007669"/>
    <property type="project" value="UniProtKB-KW"/>
</dbReference>
<evidence type="ECO:0000259" key="10">
    <source>
        <dbReference type="PROSITE" id="PS51104"/>
    </source>
</evidence>
<evidence type="ECO:0000256" key="7">
    <source>
        <dbReference type="ARBA" id="ARBA00022989"/>
    </source>
</evidence>
<feature type="transmembrane region" description="Helical" evidence="9">
    <location>
        <begin position="121"/>
        <end position="141"/>
    </location>
</feature>
<dbReference type="Proteomes" id="UP000824078">
    <property type="component" value="Unassembled WGS sequence"/>
</dbReference>
<dbReference type="PANTHER" id="PTHR37324:SF2">
    <property type="entry name" value="PTS SYSTEM GALACTITOL-SPECIFIC EIIC COMPONENT"/>
    <property type="match status" value="1"/>
</dbReference>
<feature type="transmembrane region" description="Helical" evidence="9">
    <location>
        <begin position="38"/>
        <end position="63"/>
    </location>
</feature>
<reference evidence="11" key="1">
    <citation type="submission" date="2020-10" db="EMBL/GenBank/DDBJ databases">
        <authorList>
            <person name="Gilroy R."/>
        </authorList>
    </citation>
    <scope>NUCLEOTIDE SEQUENCE</scope>
    <source>
        <strain evidence="11">ChiHjej12B11-29160</strain>
    </source>
</reference>
<evidence type="ECO:0000256" key="1">
    <source>
        <dbReference type="ARBA" id="ARBA00004651"/>
    </source>
</evidence>
<accession>A0A9D1L5W4</accession>
<comment type="caution">
    <text evidence="11">The sequence shown here is derived from an EMBL/GenBank/DDBJ whole genome shotgun (WGS) entry which is preliminary data.</text>
</comment>
<keyword evidence="6 9" id="KW-0812">Transmembrane</keyword>
<name>A0A9D1L5W4_9ACTN</name>
<keyword evidence="8 9" id="KW-0472">Membrane</keyword>
<feature type="transmembrane region" description="Helical" evidence="9">
    <location>
        <begin position="341"/>
        <end position="360"/>
    </location>
</feature>
<evidence type="ECO:0000256" key="6">
    <source>
        <dbReference type="ARBA" id="ARBA00022692"/>
    </source>
</evidence>
<keyword evidence="2" id="KW-0813">Transport</keyword>
<dbReference type="GO" id="GO:0015577">
    <property type="term" value="F:galactitol transmembrane transporter activity"/>
    <property type="evidence" value="ECO:0007669"/>
    <property type="project" value="InterPro"/>
</dbReference>
<dbReference type="EMBL" id="DVMQ01000017">
    <property type="protein sequence ID" value="HIU24443.1"/>
    <property type="molecule type" value="Genomic_DNA"/>
</dbReference>
<feature type="transmembrane region" description="Helical" evidence="9">
    <location>
        <begin position="428"/>
        <end position="449"/>
    </location>
</feature>
<evidence type="ECO:0000256" key="9">
    <source>
        <dbReference type="SAM" id="Phobius"/>
    </source>
</evidence>
<gene>
    <name evidence="11" type="ORF">IAD17_05930</name>
</gene>
<protein>
    <submittedName>
        <fullName evidence="11">PTS galactitol transporter subunit IIC</fullName>
    </submittedName>
</protein>
<dbReference type="AlphaFoldDB" id="A0A9D1L5W4"/>
<feature type="domain" description="PTS EIIC type-2" evidence="10">
    <location>
        <begin position="8"/>
        <end position="451"/>
    </location>
</feature>
<dbReference type="PIRSF" id="PIRSF006304">
    <property type="entry name" value="GatC"/>
    <property type="match status" value="1"/>
</dbReference>
<sequence length="465" mass="49896">MDILLNVVNYILGFGAAVFVPLIMFVLGLCVKMKPGDAFIAALTLGIAFTGMNTITSFMTGAIQPAAEGLADKTGLALTTVDTGWPAMSAIAWAWPFGVLCFPLLIVINIILLVTNKTSTLNVDLWNVWNLLFTAVLINYACEEAGMGTTVAMVLAFVGAGLMAALGIKIGDMWAPSIEKITGIPGVTVPHSMTFTAVLMFPFELILEKIPAIQNNNVDAKWLRDHFGIFGENSVMGLIIGIVLGAIAYGELQAALTLGIQAATAMVLFPMVSKLFMQALSPISDAVGDWMKAKFQDGRELYIGLDWPIVAGSNELWVLTILLIPVELIFAVVLAPIGNTVLPFAGIINTCCAVPALLLTGGNLIKMLILGIIATPVYLMVGSSFAGYCTRLAQTWSPDSLAGMGENPSITWSTMECPDFRWVLVNGLSGHVVAIVLLIVWLALFVLLYKHMAKRNVEIKKELGR</sequence>
<dbReference type="InterPro" id="IPR004703">
    <property type="entry name" value="PTS_sugar-sp_permease"/>
</dbReference>
<keyword evidence="5" id="KW-0598">Phosphotransferase system</keyword>
<evidence type="ECO:0000256" key="4">
    <source>
        <dbReference type="ARBA" id="ARBA00022597"/>
    </source>
</evidence>
<evidence type="ECO:0000256" key="8">
    <source>
        <dbReference type="ARBA" id="ARBA00023136"/>
    </source>
</evidence>
<evidence type="ECO:0000313" key="12">
    <source>
        <dbReference type="Proteomes" id="UP000824078"/>
    </source>
</evidence>
<organism evidence="11 12">
    <name type="scientific">Candidatus Coprovicinus avistercoris</name>
    <dbReference type="NCBI Taxonomy" id="2840754"/>
    <lineage>
        <taxon>Bacteria</taxon>
        <taxon>Bacillati</taxon>
        <taxon>Actinomycetota</taxon>
        <taxon>Coriobacteriia</taxon>
        <taxon>Coriobacteriales</taxon>
        <taxon>Coriobacteriaceae</taxon>
        <taxon>Coriobacteriaceae incertae sedis</taxon>
        <taxon>Candidatus Coprovicinus</taxon>
    </lineage>
</organism>
<dbReference type="InterPro" id="IPR013014">
    <property type="entry name" value="PTS_EIIC_2"/>
</dbReference>
<proteinExistence type="predicted"/>